<dbReference type="SUPFAM" id="SSF53448">
    <property type="entry name" value="Nucleotide-diphospho-sugar transferases"/>
    <property type="match status" value="1"/>
</dbReference>
<comment type="caution">
    <text evidence="8">The sequence shown here is derived from an EMBL/GenBank/DDBJ whole genome shotgun (WGS) entry which is preliminary data.</text>
</comment>
<dbReference type="Proteomes" id="UP000294480">
    <property type="component" value="Unassembled WGS sequence"/>
</dbReference>
<dbReference type="GO" id="GO:0050518">
    <property type="term" value="F:2-C-methyl-D-erythritol 4-phosphate cytidylyltransferase activity"/>
    <property type="evidence" value="ECO:0007669"/>
    <property type="project" value="UniProtKB-UniRule"/>
</dbReference>
<sequence>MSQAKTSVVALICAAGQGERAGTPLPKQYKELNGVPMLVHTIMAFLKCDVVQEVYVVLSPKDAWYDVLVAPLVGDAVKAIRVGGETRAQSVCHALGVLDDSHDDTWVMVHDAARPCIQGSFIKKLHDEVLQRDAIGGLLAVPMVDTVKYSEDEVQVKKTLDRKKLWAAQTPQMFKLDVLYNALSDALVDETIAAGITDEASVMEWAGVSPLLVQGEVANLKVTYPHDFKLAEFWLTQMKA</sequence>
<comment type="function">
    <text evidence="7">Catalyzes the formation of 4-diphosphocytidyl-2-C-methyl-D-erythritol from CTP and 2-C-methyl-D-erythritol 4-phosphate (MEP).</text>
</comment>
<comment type="similarity">
    <text evidence="3 7">Belongs to the IspD/TarI cytidylyltransferase family. IspD subfamily.</text>
</comment>
<dbReference type="Gene3D" id="3.90.550.10">
    <property type="entry name" value="Spore Coat Polysaccharide Biosynthesis Protein SpsA, Chain A"/>
    <property type="match status" value="1"/>
</dbReference>
<organism evidence="8 9">
    <name type="scientific">Hydromonas duriensis</name>
    <dbReference type="NCBI Taxonomy" id="1527608"/>
    <lineage>
        <taxon>Bacteria</taxon>
        <taxon>Pseudomonadati</taxon>
        <taxon>Pseudomonadota</taxon>
        <taxon>Betaproteobacteria</taxon>
        <taxon>Burkholderiales</taxon>
        <taxon>Burkholderiaceae</taxon>
        <taxon>Hydromonas</taxon>
    </lineage>
</organism>
<dbReference type="EC" id="2.7.7.60" evidence="7"/>
<evidence type="ECO:0000256" key="2">
    <source>
        <dbReference type="ARBA" id="ARBA00004787"/>
    </source>
</evidence>
<dbReference type="FunFam" id="3.90.550.10:FF:000003">
    <property type="entry name" value="2-C-methyl-D-erythritol 4-phosphate cytidylyltransferase"/>
    <property type="match status" value="1"/>
</dbReference>
<feature type="site" description="Transition state stabilizer" evidence="7">
    <location>
        <position position="27"/>
    </location>
</feature>
<dbReference type="InterPro" id="IPR034683">
    <property type="entry name" value="IspD/TarI"/>
</dbReference>
<evidence type="ECO:0000256" key="1">
    <source>
        <dbReference type="ARBA" id="ARBA00001282"/>
    </source>
</evidence>
<dbReference type="InterPro" id="IPR001228">
    <property type="entry name" value="IspD"/>
</dbReference>
<protein>
    <recommendedName>
        <fullName evidence="7">2-C-methyl-D-erythritol 4-phosphate cytidylyltransferase</fullName>
        <ecNumber evidence="7">2.7.7.60</ecNumber>
    </recommendedName>
    <alternativeName>
        <fullName evidence="7">4-diphosphocytidyl-2C-methyl-D-erythritol synthase</fullName>
    </alternativeName>
    <alternativeName>
        <fullName evidence="7">MEP cytidylyltransferase</fullName>
        <shortName evidence="7">MCT</shortName>
    </alternativeName>
</protein>
<gene>
    <name evidence="7" type="primary">ispD</name>
    <name evidence="8" type="ORF">DFR44_10592</name>
</gene>
<keyword evidence="9" id="KW-1185">Reference proteome</keyword>
<dbReference type="CDD" id="cd02516">
    <property type="entry name" value="CDP-ME_synthetase"/>
    <property type="match status" value="1"/>
</dbReference>
<dbReference type="PANTHER" id="PTHR32125:SF4">
    <property type="entry name" value="2-C-METHYL-D-ERYTHRITOL 4-PHOSPHATE CYTIDYLYLTRANSFERASE, CHLOROPLASTIC"/>
    <property type="match status" value="1"/>
</dbReference>
<dbReference type="RefSeq" id="WP_162845143.1">
    <property type="nucleotide sequence ID" value="NZ_SNZE01000005.1"/>
</dbReference>
<comment type="catalytic activity">
    <reaction evidence="1 7">
        <text>2-C-methyl-D-erythritol 4-phosphate + CTP + H(+) = 4-CDP-2-C-methyl-D-erythritol + diphosphate</text>
        <dbReference type="Rhea" id="RHEA:13429"/>
        <dbReference type="ChEBI" id="CHEBI:15378"/>
        <dbReference type="ChEBI" id="CHEBI:33019"/>
        <dbReference type="ChEBI" id="CHEBI:37563"/>
        <dbReference type="ChEBI" id="CHEBI:57823"/>
        <dbReference type="ChEBI" id="CHEBI:58262"/>
        <dbReference type="EC" id="2.7.7.60"/>
    </reaction>
</comment>
<accession>A0A4R6Y9N2</accession>
<keyword evidence="4 7" id="KW-0808">Transferase</keyword>
<feature type="site" description="Positions MEP for the nucleophilic attack" evidence="7">
    <location>
        <position position="162"/>
    </location>
</feature>
<proteinExistence type="inferred from homology"/>
<evidence type="ECO:0000256" key="6">
    <source>
        <dbReference type="ARBA" id="ARBA00023229"/>
    </source>
</evidence>
<feature type="site" description="Positions MEP for the nucleophilic attack" evidence="7">
    <location>
        <position position="221"/>
    </location>
</feature>
<dbReference type="Pfam" id="PF01128">
    <property type="entry name" value="IspD"/>
    <property type="match status" value="1"/>
</dbReference>
<dbReference type="InterPro" id="IPR050088">
    <property type="entry name" value="IspD/TarI_cytidylyltransf_bact"/>
</dbReference>
<dbReference type="NCBIfam" id="TIGR00453">
    <property type="entry name" value="ispD"/>
    <property type="match status" value="1"/>
</dbReference>
<evidence type="ECO:0000313" key="9">
    <source>
        <dbReference type="Proteomes" id="UP000294480"/>
    </source>
</evidence>
<dbReference type="InterPro" id="IPR018294">
    <property type="entry name" value="ISPD_synthase_CS"/>
</dbReference>
<dbReference type="GO" id="GO:0019288">
    <property type="term" value="P:isopentenyl diphosphate biosynthetic process, methylerythritol 4-phosphate pathway"/>
    <property type="evidence" value="ECO:0007669"/>
    <property type="project" value="UniProtKB-UniRule"/>
</dbReference>
<keyword evidence="6 7" id="KW-0414">Isoprene biosynthesis</keyword>
<evidence type="ECO:0000313" key="8">
    <source>
        <dbReference type="EMBL" id="TDR32205.1"/>
    </source>
</evidence>
<evidence type="ECO:0000256" key="5">
    <source>
        <dbReference type="ARBA" id="ARBA00022695"/>
    </source>
</evidence>
<dbReference type="UniPathway" id="UPA00056">
    <property type="reaction ID" value="UER00093"/>
</dbReference>
<keyword evidence="5 7" id="KW-0548">Nucleotidyltransferase</keyword>
<evidence type="ECO:0000256" key="7">
    <source>
        <dbReference type="HAMAP-Rule" id="MF_00108"/>
    </source>
</evidence>
<comment type="pathway">
    <text evidence="2 7">Isoprenoid biosynthesis; isopentenyl diphosphate biosynthesis via DXP pathway; isopentenyl diphosphate from 1-deoxy-D-xylulose 5-phosphate: step 2/6.</text>
</comment>
<dbReference type="InterPro" id="IPR029044">
    <property type="entry name" value="Nucleotide-diphossugar_trans"/>
</dbReference>
<dbReference type="EMBL" id="SNZE01000005">
    <property type="protein sequence ID" value="TDR32205.1"/>
    <property type="molecule type" value="Genomic_DNA"/>
</dbReference>
<evidence type="ECO:0000256" key="4">
    <source>
        <dbReference type="ARBA" id="ARBA00022679"/>
    </source>
</evidence>
<dbReference type="PANTHER" id="PTHR32125">
    <property type="entry name" value="2-C-METHYL-D-ERYTHRITOL 4-PHOSPHATE CYTIDYLYLTRANSFERASE, CHLOROPLASTIC"/>
    <property type="match status" value="1"/>
</dbReference>
<reference evidence="8 9" key="1">
    <citation type="submission" date="2019-03" db="EMBL/GenBank/DDBJ databases">
        <title>Genomic Encyclopedia of Type Strains, Phase IV (KMG-IV): sequencing the most valuable type-strain genomes for metagenomic binning, comparative biology and taxonomic classification.</title>
        <authorList>
            <person name="Goeker M."/>
        </authorList>
    </citation>
    <scope>NUCLEOTIDE SEQUENCE [LARGE SCALE GENOMIC DNA]</scope>
    <source>
        <strain evidence="8 9">DSM 102852</strain>
    </source>
</reference>
<name>A0A4R6Y9N2_9BURK</name>
<dbReference type="AlphaFoldDB" id="A0A4R6Y9N2"/>
<dbReference type="HAMAP" id="MF_00108">
    <property type="entry name" value="IspD"/>
    <property type="match status" value="1"/>
</dbReference>
<feature type="site" description="Transition state stabilizer" evidence="7">
    <location>
        <position position="20"/>
    </location>
</feature>
<dbReference type="PROSITE" id="PS01295">
    <property type="entry name" value="ISPD"/>
    <property type="match status" value="1"/>
</dbReference>
<evidence type="ECO:0000256" key="3">
    <source>
        <dbReference type="ARBA" id="ARBA00009789"/>
    </source>
</evidence>